<organism evidence="1 2">
    <name type="scientific">Suillus luteus UH-Slu-Lm8-n1</name>
    <dbReference type="NCBI Taxonomy" id="930992"/>
    <lineage>
        <taxon>Eukaryota</taxon>
        <taxon>Fungi</taxon>
        <taxon>Dikarya</taxon>
        <taxon>Basidiomycota</taxon>
        <taxon>Agaricomycotina</taxon>
        <taxon>Agaricomycetes</taxon>
        <taxon>Agaricomycetidae</taxon>
        <taxon>Boletales</taxon>
        <taxon>Suillineae</taxon>
        <taxon>Suillaceae</taxon>
        <taxon>Suillus</taxon>
    </lineage>
</organism>
<keyword evidence="2" id="KW-1185">Reference proteome</keyword>
<name>A0A0D0A4A3_9AGAM</name>
<reference evidence="2" key="2">
    <citation type="submission" date="2015-01" db="EMBL/GenBank/DDBJ databases">
        <title>Evolutionary Origins and Diversification of the Mycorrhizal Mutualists.</title>
        <authorList>
            <consortium name="DOE Joint Genome Institute"/>
            <consortium name="Mycorrhizal Genomics Consortium"/>
            <person name="Kohler A."/>
            <person name="Kuo A."/>
            <person name="Nagy L.G."/>
            <person name="Floudas D."/>
            <person name="Copeland A."/>
            <person name="Barry K.W."/>
            <person name="Cichocki N."/>
            <person name="Veneault-Fourrey C."/>
            <person name="LaButti K."/>
            <person name="Lindquist E.A."/>
            <person name="Lipzen A."/>
            <person name="Lundell T."/>
            <person name="Morin E."/>
            <person name="Murat C."/>
            <person name="Riley R."/>
            <person name="Ohm R."/>
            <person name="Sun H."/>
            <person name="Tunlid A."/>
            <person name="Henrissat B."/>
            <person name="Grigoriev I.V."/>
            <person name="Hibbett D.S."/>
            <person name="Martin F."/>
        </authorList>
    </citation>
    <scope>NUCLEOTIDE SEQUENCE [LARGE SCALE GENOMIC DNA]</scope>
    <source>
        <strain evidence="2">UH-Slu-Lm8-n1</strain>
    </source>
</reference>
<dbReference type="InParanoid" id="A0A0D0A4A3"/>
<sequence length="912" mass="105627">MGSDRAKFCDLCEQSIKPRGWVTHRKACEKNSQKRAQDQRIADSIRQRKVWISDEQPATPDDDGDLQYREYQLDDIKVEHHPKSGIPTKIFAFSDFTRHPAHHSSWSAPEPNAKPWRPFRSRLEFDVAEIALEAALNNEQTDRLVDICRRCAAQSEKFTFRNHKDVRAKWDAVSQRLTGFTKDVISIPFADKTWDFDVYYRDLWEWATDLLRDPHLFPYFHFDAQRLAKFNGQSFERFVDEPFTAQDFWDAQSQLPHGAKPLAFILYADKTKLSSFGTAKGYPVVARLANLPTHIRNSQGMGGGYIVGWLPVVKEDKAHAGKPAWANFKATVWHKSFERILSSLAAKSKIGQWLECLDIVQRWFFPLILILSSDFEEQSTMALTRGVRALWPCPVCLVPHDKLSHMSHCYPRRTSRDSEAILASARERETADEREEVLKDYGLRDVVNSFSTVSSTDVHRALSWDKLHFHSGGLWSDHLWVELQKYINSLGREKTSQVDKSYQAFPHWRDQKHPNQVMNISFTDNSTHEDISKMIVYATHNILTEADCPLGYLLLRCVRLYLELDMYASLEVHTTETISSGRHTHLAFAALLRNWNFPKLHMGSHIFDDVEAKGATRNYNTKPNEKMHGSLKDSYLLRTNFRDVAEQILRINTWQVAADHIRRRLFEFDDHQRQLDEEDLLEEEDFLATVVERPVSTSNSFHVKLGSKQPPLTFDAIQTAHQADQAFINFRVKLNDFLNVLLPSLSIPLPEGKRIHLRGTNEITEHRFIRINYESMVDWRQHTDYLRSNPRFFGSPRFDCVFVQLTENKVILGRLVFCFECLVGNNTFPLALVHPFDVPTGLRTRKDKDLNLYRVRARPRAQAQFFPVRSFIRGALLIADGPSDYLVVDTADTDMFLRIKMMHLEAGHIVRV</sequence>
<dbReference type="STRING" id="930992.A0A0D0A4A3"/>
<reference evidence="1 2" key="1">
    <citation type="submission" date="2014-04" db="EMBL/GenBank/DDBJ databases">
        <authorList>
            <consortium name="DOE Joint Genome Institute"/>
            <person name="Kuo A."/>
            <person name="Ruytinx J."/>
            <person name="Rineau F."/>
            <person name="Colpaert J."/>
            <person name="Kohler A."/>
            <person name="Nagy L.G."/>
            <person name="Floudas D."/>
            <person name="Copeland A."/>
            <person name="Barry K.W."/>
            <person name="Cichocki N."/>
            <person name="Veneault-Fourrey C."/>
            <person name="LaButti K."/>
            <person name="Lindquist E.A."/>
            <person name="Lipzen A."/>
            <person name="Lundell T."/>
            <person name="Morin E."/>
            <person name="Murat C."/>
            <person name="Sun H."/>
            <person name="Tunlid A."/>
            <person name="Henrissat B."/>
            <person name="Grigoriev I.V."/>
            <person name="Hibbett D.S."/>
            <person name="Martin F."/>
            <person name="Nordberg H.P."/>
            <person name="Cantor M.N."/>
            <person name="Hua S.X."/>
        </authorList>
    </citation>
    <scope>NUCLEOTIDE SEQUENCE [LARGE SCALE GENOMIC DNA]</scope>
    <source>
        <strain evidence="1 2">UH-Slu-Lm8-n1</strain>
    </source>
</reference>
<dbReference type="EMBL" id="KN835527">
    <property type="protein sequence ID" value="KIK36461.1"/>
    <property type="molecule type" value="Genomic_DNA"/>
</dbReference>
<evidence type="ECO:0000313" key="1">
    <source>
        <dbReference type="EMBL" id="KIK36461.1"/>
    </source>
</evidence>
<dbReference type="Pfam" id="PF18759">
    <property type="entry name" value="Plavaka"/>
    <property type="match status" value="1"/>
</dbReference>
<dbReference type="HOGENOM" id="CLU_009122_0_0_1"/>
<protein>
    <submittedName>
        <fullName evidence="1">Uncharacterized protein</fullName>
    </submittedName>
</protein>
<evidence type="ECO:0000313" key="2">
    <source>
        <dbReference type="Proteomes" id="UP000054485"/>
    </source>
</evidence>
<gene>
    <name evidence="1" type="ORF">CY34DRAFT_779130</name>
</gene>
<dbReference type="OrthoDB" id="3239511at2759"/>
<dbReference type="Proteomes" id="UP000054485">
    <property type="component" value="Unassembled WGS sequence"/>
</dbReference>
<accession>A0A0D0A4A3</accession>
<dbReference type="InterPro" id="IPR041078">
    <property type="entry name" value="Plavaka"/>
</dbReference>
<dbReference type="AlphaFoldDB" id="A0A0D0A4A3"/>
<proteinExistence type="predicted"/>